<sequence length="293" mass="32440">MSCFTEGQNPQPIPSINACASLTGTFRCPSNRVIIIGSASYGVAKICDSRTYSSDDCIANAMSIVICTTDSAQYGTITSLPSEINIRQSQATTVPDYATHGIASSIRIFQLCQGNQLNAPCGNEIATFQYIEYQCTPTKGEIVSPNTSCPLDGPKVPTEINRRGRFQSYNYPTLKKVNCTYRLKTHADSIMNIYSLDISLNDYLPICRVNKIRFIEDGETGSADWTRRRLALCSDNYADYLHVTSQCVPSKSVGGATNITTYDICYISDSISNINRVNYYHYPFQNITNFTVT</sequence>
<protein>
    <submittedName>
        <fullName evidence="1">Uncharacterized protein</fullName>
    </submittedName>
</protein>
<dbReference type="SUPFAM" id="SSF49854">
    <property type="entry name" value="Spermadhesin, CUB domain"/>
    <property type="match status" value="1"/>
</dbReference>
<dbReference type="Proteomes" id="UP000663856">
    <property type="component" value="Unassembled WGS sequence"/>
</dbReference>
<comment type="caution">
    <text evidence="1">The sequence shown here is derived from an EMBL/GenBank/DDBJ whole genome shotgun (WGS) entry which is preliminary data.</text>
</comment>
<name>A0A816N3P6_9BILA</name>
<gene>
    <name evidence="1" type="ORF">WKI299_LOCUS6025</name>
</gene>
<dbReference type="AlphaFoldDB" id="A0A816N3P6"/>
<evidence type="ECO:0000313" key="2">
    <source>
        <dbReference type="Proteomes" id="UP000663856"/>
    </source>
</evidence>
<accession>A0A816N3P6</accession>
<organism evidence="1 2">
    <name type="scientific">Rotaria magnacalcarata</name>
    <dbReference type="NCBI Taxonomy" id="392030"/>
    <lineage>
        <taxon>Eukaryota</taxon>
        <taxon>Metazoa</taxon>
        <taxon>Spiralia</taxon>
        <taxon>Gnathifera</taxon>
        <taxon>Rotifera</taxon>
        <taxon>Eurotatoria</taxon>
        <taxon>Bdelloidea</taxon>
        <taxon>Philodinida</taxon>
        <taxon>Philodinidae</taxon>
        <taxon>Rotaria</taxon>
    </lineage>
</organism>
<reference evidence="1" key="1">
    <citation type="submission" date="2021-02" db="EMBL/GenBank/DDBJ databases">
        <authorList>
            <person name="Nowell W R."/>
        </authorList>
    </citation>
    <scope>NUCLEOTIDE SEQUENCE</scope>
</reference>
<proteinExistence type="predicted"/>
<dbReference type="InterPro" id="IPR035914">
    <property type="entry name" value="Sperma_CUB_dom_sf"/>
</dbReference>
<dbReference type="EMBL" id="CAJNRF010001751">
    <property type="protein sequence ID" value="CAF2025518.1"/>
    <property type="molecule type" value="Genomic_DNA"/>
</dbReference>
<evidence type="ECO:0000313" key="1">
    <source>
        <dbReference type="EMBL" id="CAF2025518.1"/>
    </source>
</evidence>